<evidence type="ECO:0000256" key="9">
    <source>
        <dbReference type="ARBA" id="ARBA00023136"/>
    </source>
</evidence>
<protein>
    <recommendedName>
        <fullName evidence="11">Ribophorin II</fullName>
    </recommendedName>
    <alternativeName>
        <fullName evidence="10">Ribophorin-2</fullName>
    </alternativeName>
</protein>
<keyword evidence="7" id="KW-0256">Endoplasmic reticulum</keyword>
<evidence type="ECO:0000256" key="7">
    <source>
        <dbReference type="ARBA" id="ARBA00022824"/>
    </source>
</evidence>
<keyword evidence="6 14" id="KW-0732">Signal</keyword>
<evidence type="ECO:0000256" key="12">
    <source>
        <dbReference type="SAM" id="MobiDB-lite"/>
    </source>
</evidence>
<feature type="domain" description="Ribophorin II C-terminal" evidence="16">
    <location>
        <begin position="189"/>
        <end position="286"/>
    </location>
</feature>
<accession>A0A0H2RAY6</accession>
<dbReference type="Pfam" id="PF23860">
    <property type="entry name" value="Ribophorin_II_3rd"/>
    <property type="match status" value="1"/>
</dbReference>
<evidence type="ECO:0000256" key="10">
    <source>
        <dbReference type="ARBA" id="ARBA00030078"/>
    </source>
</evidence>
<dbReference type="GO" id="GO:0006487">
    <property type="term" value="P:protein N-linked glycosylation"/>
    <property type="evidence" value="ECO:0007669"/>
    <property type="project" value="TreeGrafter"/>
</dbReference>
<dbReference type="InterPro" id="IPR055374">
    <property type="entry name" value="Ribophorin_II_3rd"/>
</dbReference>
<dbReference type="InterPro" id="IPR056790">
    <property type="entry name" value="Ribophorin_II_C"/>
</dbReference>
<evidence type="ECO:0000256" key="4">
    <source>
        <dbReference type="ARBA" id="ARBA00009038"/>
    </source>
</evidence>
<feature type="transmembrane region" description="Helical" evidence="13">
    <location>
        <begin position="199"/>
        <end position="222"/>
    </location>
</feature>
<feature type="region of interest" description="Disordered" evidence="12">
    <location>
        <begin position="171"/>
        <end position="190"/>
    </location>
</feature>
<feature type="domain" description="Ribophorin II third" evidence="15">
    <location>
        <begin position="27"/>
        <end position="117"/>
    </location>
</feature>
<comment type="subcellular location">
    <subcellularLocation>
        <location evidence="2">Endoplasmic reticulum membrane</location>
        <topology evidence="2">Multi-pass membrane protein</topology>
    </subcellularLocation>
</comment>
<feature type="transmembrane region" description="Helical" evidence="13">
    <location>
        <begin position="260"/>
        <end position="279"/>
    </location>
</feature>
<evidence type="ECO:0000313" key="17">
    <source>
        <dbReference type="EMBL" id="KLO09025.1"/>
    </source>
</evidence>
<evidence type="ECO:0000256" key="6">
    <source>
        <dbReference type="ARBA" id="ARBA00022729"/>
    </source>
</evidence>
<keyword evidence="8 13" id="KW-1133">Transmembrane helix</keyword>
<keyword evidence="9 13" id="KW-0472">Membrane</keyword>
<dbReference type="UniPathway" id="UPA00378"/>
<dbReference type="EMBL" id="KQ086069">
    <property type="protein sequence ID" value="KLO09025.1"/>
    <property type="molecule type" value="Genomic_DNA"/>
</dbReference>
<feature type="signal peptide" evidence="14">
    <location>
        <begin position="1"/>
        <end position="17"/>
    </location>
</feature>
<feature type="transmembrane region" description="Helical" evidence="13">
    <location>
        <begin position="234"/>
        <end position="254"/>
    </location>
</feature>
<comment type="function">
    <text evidence="1">Subunit of the oligosaccharyl transferase (OST) complex that catalyzes the initial transfer of a defined glycan (Glc(3)Man(9)GlcNAc(2) in eukaryotes) from the lipid carrier dolichol-pyrophosphate to an asparagine residue within an Asn-X-Ser/Thr consensus motif in nascent polypeptide chains, the first step in protein N-glycosylation. N-glycosylation occurs cotranslationally and the complex associates with the Sec61 complex at the channel-forming translocon complex that mediates protein translocation across the endoplasmic reticulum (ER). All subunits are required for a maximal enzyme activity.</text>
</comment>
<name>A0A0H2RAY6_9AGAM</name>
<sequence>MRSILAVTALLAAFANAAKLGISSGHVTISSSDKTLLQSESISIEKPLKAPLELNSKDVLKLSFNVVEKTKKGDDGSAAQPHQTFLRFYDEVSGEEGIQPLRVTSSGKAKFELNMAKPPPSLPPTPAVSNSTHALDKPNPLTVSLILGSFTHEPLHARLFDLVLPASQPAPSHPEEASFHSLPEIKHTFRPDPTSPPKIISMIGAGVVLAPWVVLLGLWAAIPQSLPFLSSPSVLVFTALLGAFEGLLLWYWVALKLGQVLAYGAILGIATAAAGNRALSMLASARTKGM</sequence>
<dbReference type="GO" id="GO:0008250">
    <property type="term" value="C:oligosaccharyltransferase complex"/>
    <property type="evidence" value="ECO:0007669"/>
    <property type="project" value="InterPro"/>
</dbReference>
<comment type="similarity">
    <text evidence="4">Belongs to the SWP1 family.</text>
</comment>
<evidence type="ECO:0000256" key="11">
    <source>
        <dbReference type="ARBA" id="ARBA00032139"/>
    </source>
</evidence>
<dbReference type="Proteomes" id="UP000053477">
    <property type="component" value="Unassembled WGS sequence"/>
</dbReference>
<dbReference type="AlphaFoldDB" id="A0A0H2RAY6"/>
<dbReference type="InterPro" id="IPR008814">
    <property type="entry name" value="Swp1"/>
</dbReference>
<evidence type="ECO:0000256" key="1">
    <source>
        <dbReference type="ARBA" id="ARBA00002791"/>
    </source>
</evidence>
<evidence type="ECO:0000256" key="3">
    <source>
        <dbReference type="ARBA" id="ARBA00004922"/>
    </source>
</evidence>
<evidence type="ECO:0000256" key="13">
    <source>
        <dbReference type="SAM" id="Phobius"/>
    </source>
</evidence>
<dbReference type="PANTHER" id="PTHR12640:SF0">
    <property type="entry name" value="DOLICHYL-DIPHOSPHOOLIGOSACCHARIDE--PROTEIN GLYCOSYLTRANSFERASE SUBUNIT 2"/>
    <property type="match status" value="1"/>
</dbReference>
<keyword evidence="5 13" id="KW-0812">Transmembrane</keyword>
<dbReference type="OrthoDB" id="432292at2759"/>
<proteinExistence type="inferred from homology"/>
<evidence type="ECO:0000256" key="2">
    <source>
        <dbReference type="ARBA" id="ARBA00004477"/>
    </source>
</evidence>
<evidence type="ECO:0000256" key="5">
    <source>
        <dbReference type="ARBA" id="ARBA00022692"/>
    </source>
</evidence>
<evidence type="ECO:0000259" key="15">
    <source>
        <dbReference type="Pfam" id="PF23860"/>
    </source>
</evidence>
<dbReference type="Pfam" id="PF25147">
    <property type="entry name" value="Ribophorin_II_C"/>
    <property type="match status" value="1"/>
</dbReference>
<reference evidence="17 18" key="1">
    <citation type="submission" date="2015-04" db="EMBL/GenBank/DDBJ databases">
        <title>Complete genome sequence of Schizopora paradoxa KUC8140, a cosmopolitan wood degrader in East Asia.</title>
        <authorList>
            <consortium name="DOE Joint Genome Institute"/>
            <person name="Min B."/>
            <person name="Park H."/>
            <person name="Jang Y."/>
            <person name="Kim J.-J."/>
            <person name="Kim K.H."/>
            <person name="Pangilinan J."/>
            <person name="Lipzen A."/>
            <person name="Riley R."/>
            <person name="Grigoriev I.V."/>
            <person name="Spatafora J.W."/>
            <person name="Choi I.-G."/>
        </authorList>
    </citation>
    <scope>NUCLEOTIDE SEQUENCE [LARGE SCALE GENOMIC DNA]</scope>
    <source>
        <strain evidence="17 18">KUC8140</strain>
    </source>
</reference>
<evidence type="ECO:0000313" key="18">
    <source>
        <dbReference type="Proteomes" id="UP000053477"/>
    </source>
</evidence>
<comment type="pathway">
    <text evidence="3">Protein modification; protein glycosylation.</text>
</comment>
<dbReference type="STRING" id="27342.A0A0H2RAY6"/>
<dbReference type="PANTHER" id="PTHR12640">
    <property type="entry name" value="RIBOPHORIN II"/>
    <property type="match status" value="1"/>
</dbReference>
<dbReference type="InParanoid" id="A0A0H2RAY6"/>
<gene>
    <name evidence="17" type="ORF">SCHPADRAFT_893434</name>
</gene>
<organism evidence="17 18">
    <name type="scientific">Schizopora paradoxa</name>
    <dbReference type="NCBI Taxonomy" id="27342"/>
    <lineage>
        <taxon>Eukaryota</taxon>
        <taxon>Fungi</taxon>
        <taxon>Dikarya</taxon>
        <taxon>Basidiomycota</taxon>
        <taxon>Agaricomycotina</taxon>
        <taxon>Agaricomycetes</taxon>
        <taxon>Hymenochaetales</taxon>
        <taxon>Schizoporaceae</taxon>
        <taxon>Schizopora</taxon>
    </lineage>
</organism>
<evidence type="ECO:0000256" key="8">
    <source>
        <dbReference type="ARBA" id="ARBA00022989"/>
    </source>
</evidence>
<evidence type="ECO:0000256" key="14">
    <source>
        <dbReference type="SAM" id="SignalP"/>
    </source>
</evidence>
<keyword evidence="18" id="KW-1185">Reference proteome</keyword>
<feature type="compositionally biased region" description="Basic and acidic residues" evidence="12">
    <location>
        <begin position="173"/>
        <end position="190"/>
    </location>
</feature>
<evidence type="ECO:0000259" key="16">
    <source>
        <dbReference type="Pfam" id="PF25147"/>
    </source>
</evidence>
<feature type="chain" id="PRO_5044234153" description="Ribophorin II" evidence="14">
    <location>
        <begin position="18"/>
        <end position="290"/>
    </location>
</feature>